<feature type="binding site" evidence="5">
    <location>
        <begin position="85"/>
        <end position="88"/>
    </location>
    <ligand>
        <name>AMP</name>
        <dbReference type="ChEBI" id="CHEBI:456215"/>
    </ligand>
</feature>
<dbReference type="NCBIfam" id="NF011100">
    <property type="entry name" value="PRK14527.1"/>
    <property type="match status" value="1"/>
</dbReference>
<comment type="subcellular location">
    <subcellularLocation>
        <location evidence="5 7">Cytoplasm</location>
    </subcellularLocation>
</comment>
<dbReference type="Gene3D" id="3.40.50.300">
    <property type="entry name" value="P-loop containing nucleotide triphosphate hydrolases"/>
    <property type="match status" value="1"/>
</dbReference>
<dbReference type="UniPathway" id="UPA00588">
    <property type="reaction ID" value="UER00649"/>
</dbReference>
<dbReference type="InterPro" id="IPR033690">
    <property type="entry name" value="Adenylat_kinase_CS"/>
</dbReference>
<feature type="binding site" evidence="5">
    <location>
        <position position="144"/>
    </location>
    <ligand>
        <name>AMP</name>
        <dbReference type="ChEBI" id="CHEBI:456215"/>
    </ligand>
</feature>
<evidence type="ECO:0000256" key="1">
    <source>
        <dbReference type="ARBA" id="ARBA00022679"/>
    </source>
</evidence>
<feature type="binding site" evidence="5">
    <location>
        <position position="31"/>
    </location>
    <ligand>
        <name>AMP</name>
        <dbReference type="ChEBI" id="CHEBI:456215"/>
    </ligand>
</feature>
<keyword evidence="9" id="KW-1185">Reference proteome</keyword>
<feature type="binding site" evidence="5">
    <location>
        <begin position="10"/>
        <end position="15"/>
    </location>
    <ligand>
        <name>ATP</name>
        <dbReference type="ChEBI" id="CHEBI:30616"/>
    </ligand>
</feature>
<comment type="subunit">
    <text evidence="5 7">Monomer.</text>
</comment>
<feature type="binding site" evidence="5">
    <location>
        <position position="133"/>
    </location>
    <ligand>
        <name>AMP</name>
        <dbReference type="ChEBI" id="CHEBI:456215"/>
    </ligand>
</feature>
<feature type="binding site" evidence="5">
    <location>
        <begin position="57"/>
        <end position="59"/>
    </location>
    <ligand>
        <name>AMP</name>
        <dbReference type="ChEBI" id="CHEBI:456215"/>
    </ligand>
</feature>
<evidence type="ECO:0000256" key="3">
    <source>
        <dbReference type="ARBA" id="ARBA00022741"/>
    </source>
</evidence>
<comment type="domain">
    <text evidence="5">Consists of three domains, a large central CORE domain and two small peripheral domains, NMPbind and LID, which undergo movements during catalysis. The LID domain closes over the site of phosphoryl transfer upon ATP binding. Assembling and dissambling the active center during each catalytic cycle provides an effective means to prevent ATP hydrolysis.</text>
</comment>
<keyword evidence="3 5" id="KW-0547">Nucleotide-binding</keyword>
<dbReference type="InterPro" id="IPR027417">
    <property type="entry name" value="P-loop_NTPase"/>
</dbReference>
<evidence type="ECO:0000256" key="6">
    <source>
        <dbReference type="RuleBase" id="RU003330"/>
    </source>
</evidence>
<dbReference type="RefSeq" id="WP_179482550.1">
    <property type="nucleotide sequence ID" value="NZ_JACCFW010000001.1"/>
</dbReference>
<dbReference type="HAMAP" id="MF_00235">
    <property type="entry name" value="Adenylate_kinase_Adk"/>
    <property type="match status" value="1"/>
</dbReference>
<dbReference type="AlphaFoldDB" id="A0A853DFW0"/>
<keyword evidence="5" id="KW-0963">Cytoplasm</keyword>
<feature type="binding site" evidence="5">
    <location>
        <position position="92"/>
    </location>
    <ligand>
        <name>AMP</name>
        <dbReference type="ChEBI" id="CHEBI:456215"/>
    </ligand>
</feature>
<evidence type="ECO:0000256" key="4">
    <source>
        <dbReference type="ARBA" id="ARBA00022777"/>
    </source>
</evidence>
<keyword evidence="1 5" id="KW-0808">Transferase</keyword>
<dbReference type="NCBIfam" id="NF011104">
    <property type="entry name" value="PRK14531.1"/>
    <property type="match status" value="1"/>
</dbReference>
<dbReference type="GO" id="GO:0005524">
    <property type="term" value="F:ATP binding"/>
    <property type="evidence" value="ECO:0007669"/>
    <property type="project" value="UniProtKB-UniRule"/>
</dbReference>
<comment type="pathway">
    <text evidence="5">Purine metabolism; AMP biosynthesis via salvage pathway; AMP from ADP: step 1/1.</text>
</comment>
<keyword evidence="5 7" id="KW-0067">ATP-binding</keyword>
<dbReference type="EC" id="2.7.4.3" evidence="5 7"/>
<gene>
    <name evidence="5" type="primary">adk</name>
    <name evidence="8" type="ORF">HNR15_002651</name>
</gene>
<dbReference type="CDD" id="cd01428">
    <property type="entry name" value="ADK"/>
    <property type="match status" value="1"/>
</dbReference>
<protein>
    <recommendedName>
        <fullName evidence="5 7">Adenylate kinase</fullName>
        <shortName evidence="5">AK</shortName>
        <ecNumber evidence="5 7">2.7.4.3</ecNumber>
    </recommendedName>
    <alternativeName>
        <fullName evidence="5">ATP-AMP transphosphorylase</fullName>
    </alternativeName>
    <alternativeName>
        <fullName evidence="5">ATP:AMP phosphotransferase</fullName>
    </alternativeName>
    <alternativeName>
        <fullName evidence="5">Adenylate monophosphate kinase</fullName>
    </alternativeName>
</protein>
<comment type="function">
    <text evidence="5">Catalyzes the reversible transfer of the terminal phosphate group between ATP and AMP. Plays an important role in cellular energy homeostasis and in adenine nucleotide metabolism.</text>
</comment>
<comment type="caution">
    <text evidence="8">The sequence shown here is derived from an EMBL/GenBank/DDBJ whole genome shotgun (WGS) entry which is preliminary data.</text>
</comment>
<name>A0A853DFW0_9MICO</name>
<evidence type="ECO:0000256" key="5">
    <source>
        <dbReference type="HAMAP-Rule" id="MF_00235"/>
    </source>
</evidence>
<keyword evidence="4 5" id="KW-0418">Kinase</keyword>
<organism evidence="8 9">
    <name type="scientific">Allobranchiibius huperziae</name>
    <dbReference type="NCBI Taxonomy" id="1874116"/>
    <lineage>
        <taxon>Bacteria</taxon>
        <taxon>Bacillati</taxon>
        <taxon>Actinomycetota</taxon>
        <taxon>Actinomycetes</taxon>
        <taxon>Micrococcales</taxon>
        <taxon>Dermacoccaceae</taxon>
        <taxon>Allobranchiibius</taxon>
    </lineage>
</organism>
<dbReference type="NCBIfam" id="NF011105">
    <property type="entry name" value="PRK14532.1"/>
    <property type="match status" value="1"/>
</dbReference>
<dbReference type="NCBIfam" id="NF001381">
    <property type="entry name" value="PRK00279.1-3"/>
    <property type="match status" value="1"/>
</dbReference>
<dbReference type="InterPro" id="IPR000850">
    <property type="entry name" value="Adenylat/UMP-CMP_kin"/>
</dbReference>
<dbReference type="GO" id="GO:0044209">
    <property type="term" value="P:AMP salvage"/>
    <property type="evidence" value="ECO:0007669"/>
    <property type="project" value="UniProtKB-UniRule"/>
</dbReference>
<evidence type="ECO:0000256" key="7">
    <source>
        <dbReference type="RuleBase" id="RU003331"/>
    </source>
</evidence>
<feature type="region of interest" description="NMP" evidence="5">
    <location>
        <begin position="30"/>
        <end position="59"/>
    </location>
</feature>
<feature type="binding site" evidence="5">
    <location>
        <position position="127"/>
    </location>
    <ligand>
        <name>ATP</name>
        <dbReference type="ChEBI" id="CHEBI:30616"/>
    </ligand>
</feature>
<comment type="catalytic activity">
    <reaction evidence="5 7">
        <text>AMP + ATP = 2 ADP</text>
        <dbReference type="Rhea" id="RHEA:12973"/>
        <dbReference type="ChEBI" id="CHEBI:30616"/>
        <dbReference type="ChEBI" id="CHEBI:456215"/>
        <dbReference type="ChEBI" id="CHEBI:456216"/>
        <dbReference type="EC" id="2.7.4.3"/>
    </reaction>
</comment>
<evidence type="ECO:0000313" key="9">
    <source>
        <dbReference type="Proteomes" id="UP000571817"/>
    </source>
</evidence>
<proteinExistence type="inferred from homology"/>
<dbReference type="Pfam" id="PF00406">
    <property type="entry name" value="ADK"/>
    <property type="match status" value="1"/>
</dbReference>
<evidence type="ECO:0000256" key="2">
    <source>
        <dbReference type="ARBA" id="ARBA00022727"/>
    </source>
</evidence>
<dbReference type="GO" id="GO:0004017">
    <property type="term" value="F:AMP kinase activity"/>
    <property type="evidence" value="ECO:0007669"/>
    <property type="project" value="UniProtKB-UniRule"/>
</dbReference>
<feature type="binding site" evidence="5">
    <location>
        <position position="36"/>
    </location>
    <ligand>
        <name>AMP</name>
        <dbReference type="ChEBI" id="CHEBI:456215"/>
    </ligand>
</feature>
<sequence length="193" mass="21221">MRLIILGPPGAGKGTQAERLCATHGIPHVSTGDIFRANIKDETPLGKQVKDILDAGGYVTDEITNQIVADRLAQPDAADGFLLDGYPRTMAQVDALDALLARDGHHVDGVLRLMVDDDELVARLTERAKTSGRVDDSEQVIRERQEIYNKETHPLAQTYAERGLLHELDGMGEVDEVTRRIDETLDQLVSRTA</sequence>
<dbReference type="PANTHER" id="PTHR23359">
    <property type="entry name" value="NUCLEOTIDE KINASE"/>
    <property type="match status" value="1"/>
</dbReference>
<dbReference type="Proteomes" id="UP000571817">
    <property type="component" value="Unassembled WGS sequence"/>
</dbReference>
<dbReference type="EMBL" id="JACCFW010000001">
    <property type="protein sequence ID" value="NYJ75688.1"/>
    <property type="molecule type" value="Genomic_DNA"/>
</dbReference>
<dbReference type="PROSITE" id="PS00113">
    <property type="entry name" value="ADENYLATE_KINASE"/>
    <property type="match status" value="1"/>
</dbReference>
<reference evidence="8 9" key="1">
    <citation type="submission" date="2020-07" db="EMBL/GenBank/DDBJ databases">
        <title>Sequencing the genomes of 1000 actinobacteria strains.</title>
        <authorList>
            <person name="Klenk H.-P."/>
        </authorList>
    </citation>
    <scope>NUCLEOTIDE SEQUENCE [LARGE SCALE GENOMIC DNA]</scope>
    <source>
        <strain evidence="8 9">DSM 29531</strain>
    </source>
</reference>
<comment type="similarity">
    <text evidence="5 6">Belongs to the adenylate kinase family.</text>
</comment>
<dbReference type="GO" id="GO:0005737">
    <property type="term" value="C:cytoplasm"/>
    <property type="evidence" value="ECO:0007669"/>
    <property type="project" value="UniProtKB-SubCell"/>
</dbReference>
<keyword evidence="2 5" id="KW-0545">Nucleotide biosynthesis</keyword>
<dbReference type="SUPFAM" id="SSF52540">
    <property type="entry name" value="P-loop containing nucleoside triphosphate hydrolases"/>
    <property type="match status" value="1"/>
</dbReference>
<comment type="caution">
    <text evidence="5">Lacks conserved residue(s) required for the propagation of feature annotation.</text>
</comment>
<accession>A0A853DFW0</accession>
<dbReference type="PRINTS" id="PR00094">
    <property type="entry name" value="ADENYLTKNASE"/>
</dbReference>
<evidence type="ECO:0000313" key="8">
    <source>
        <dbReference type="EMBL" id="NYJ75688.1"/>
    </source>
</evidence>
<feature type="binding site" evidence="5">
    <location>
        <position position="172"/>
    </location>
    <ligand>
        <name>ATP</name>
        <dbReference type="ChEBI" id="CHEBI:30616"/>
    </ligand>
</feature>